<dbReference type="SUPFAM" id="SSF52777">
    <property type="entry name" value="CoA-dependent acyltransferases"/>
    <property type="match status" value="6"/>
</dbReference>
<keyword evidence="2" id="KW-0596">Phosphopantetheine</keyword>
<dbReference type="Gene3D" id="3.40.50.980">
    <property type="match status" value="2"/>
</dbReference>
<dbReference type="PROSITE" id="PS00012">
    <property type="entry name" value="PHOSPHOPANTETHEINE"/>
    <property type="match status" value="2"/>
</dbReference>
<name>A0ABW6EKM9_9ACTN</name>
<dbReference type="SUPFAM" id="SSF47336">
    <property type="entry name" value="ACP-like"/>
    <property type="match status" value="2"/>
</dbReference>
<dbReference type="Gene3D" id="3.30.559.10">
    <property type="entry name" value="Chloramphenicol acetyltransferase-like domain"/>
    <property type="match status" value="3"/>
</dbReference>
<dbReference type="InterPro" id="IPR020845">
    <property type="entry name" value="AMP-binding_CS"/>
</dbReference>
<comment type="cofactor">
    <cofactor evidence="1">
        <name>pantetheine 4'-phosphate</name>
        <dbReference type="ChEBI" id="CHEBI:47942"/>
    </cofactor>
</comment>
<evidence type="ECO:0000313" key="9">
    <source>
        <dbReference type="Proteomes" id="UP001598251"/>
    </source>
</evidence>
<keyword evidence="9" id="KW-1185">Reference proteome</keyword>
<dbReference type="InterPro" id="IPR009081">
    <property type="entry name" value="PP-bd_ACP"/>
</dbReference>
<evidence type="ECO:0000256" key="1">
    <source>
        <dbReference type="ARBA" id="ARBA00001957"/>
    </source>
</evidence>
<dbReference type="RefSeq" id="WP_382828915.1">
    <property type="nucleotide sequence ID" value="NZ_JBHXLY010000026.1"/>
</dbReference>
<dbReference type="InterPro" id="IPR010071">
    <property type="entry name" value="AA_adenyl_dom"/>
</dbReference>
<accession>A0ABW6EKM9</accession>
<dbReference type="PANTHER" id="PTHR45527">
    <property type="entry name" value="NONRIBOSOMAL PEPTIDE SYNTHETASE"/>
    <property type="match status" value="1"/>
</dbReference>
<evidence type="ECO:0000256" key="2">
    <source>
        <dbReference type="ARBA" id="ARBA00022450"/>
    </source>
</evidence>
<dbReference type="Gene3D" id="3.30.300.30">
    <property type="match status" value="1"/>
</dbReference>
<protein>
    <submittedName>
        <fullName evidence="8">Amino acid adenylation domain-containing protein</fullName>
    </submittedName>
</protein>
<feature type="region of interest" description="Disordered" evidence="6">
    <location>
        <begin position="447"/>
        <end position="469"/>
    </location>
</feature>
<dbReference type="NCBIfam" id="TIGR01720">
    <property type="entry name" value="NRPS-para261"/>
    <property type="match status" value="1"/>
</dbReference>
<evidence type="ECO:0000313" key="8">
    <source>
        <dbReference type="EMBL" id="MFD4215859.1"/>
    </source>
</evidence>
<dbReference type="InterPro" id="IPR045851">
    <property type="entry name" value="AMP-bd_C_sf"/>
</dbReference>
<gene>
    <name evidence="8" type="ORF">ACFWSS_23600</name>
</gene>
<sequence length="2094" mass="224963">MEMADQNGLPLPLTAAQSGMWLAQQINPENPMYSIAECVEIAGEIDPARFEDALRRTVAEAETLRIRFTPGAEGPVQSVVPELDWSLHTVDVSGDPDPAAAAEAWMLARVRTPVDLADGPLFTFGLLKLADDRHTWFSRVHHTIVDGYSWSLIVSRVAAVYSALVAGEEPKPDPFGSVRGLVEADAAYRASEQFTADRDFWSRRLAGLSEPASLAPRPTRVPTDHVRHAGEVSADRADALRSFGRETGVSWPAVVVAGIAAYLHRVTGAPDVVLGLAVAARSGSAAARTPGMVSNALPLRLTPQADATVAGFVRAVSDELHEVLRHQRYRYEDIHRDLGMVGDRKRLWGPEVNLIMYGTRLTFAGQPATVRGFSIGPEEDLSLVVDNRADGDGFLIDFHANADLYTADGLAGHREALADFLGALATAAPEARLDTVALRVPDGWTPPAQTASGAAEAQTGAPAAYRAPGTPREKQVCGLIADVLKVDDVGADDNFFTLGGHSLSAIRLLSLVRETFGVELSIRTVFEAPTAAGIAAHIEGADGRRRALEPAKRPAELPLSLTQQRLWLVNRLHEPSGAYNMGLALRLTGQLDRAALAEALRDVMTRHETLRTRFPETDGRPRQQILTPEEAAGLVVLTEQPVTADELDSRVAAVVAEGFDLTTELSVRPRLLVLGPRDHVLLVVLHHIVADGLSLAPLARDLGRAYTARTQGRPPAFDPMPVQYADYTLWQQSVLGREQDPDSPLARQLDHWKEALAGLPEELELPTDRPRPSELSQRGDIVRFEIDADLHRRLTELGQSNRASLFMVLQSAVAVLLHLHGAGTDIPLGSAVAGRGDARLDGLVGCFVNTVVFRNDVSGNPTVRELLARAREMSLAAHAHQDVPFERLVEALNPERSLARNPLFQVMMDVQTPAESTLELPGLQTTPQEVTPGVTKIDLLFGLDERSTGQETAAGIAGRLEFSTDLFDRATIELMAARLVRLLESFVADPGQRLDRIGLLTPAEHDLVTHGFNRAPVIEPALLLPRMFEAQVERTPGATALVEGGLTLTYGELDVRANRLAHALIAAGAGPEQRVAVVLPRSANLVVALLAVLKAGAAYVPVDPEYPADRIAFMLEDAEPSLVIADAVTRGVVPGALPVLDVAADRYAPATAPMDGDRMSPLRAGHPAYVIYTSGSTGRPKGVVVTHRSVAVYLEYARQNYPSVADSALLHSPVSFDLTVTALFAPLVSGGHVRVASLEGPGTGAPRPAFLKATPSHLALLGILPEEFSPSGELVVGGEMLIGEVVEEWRRRQPGVTVVNEYGPTEATVGCVEYRLGPDDAVDSGPVPIGRPMWNSRIHVLDQALRPVPPGVAGELYIGGGQLARGYLGRAGLTAERFVADPYGDAGARMYRTGDVGRWRADGELEYLGRLDDQVKLHGFRIELGEVEAVLAQHPRVARAAAMVREDVPGHRQLVGYAVARDGESVDGAEVAAFAAGPLPAYMVPSAVVVVESLPLTPNGKLDRKALPAPAFEAEESAAPRTALEETLAGLFAEVLGRDSVGLDDSFFGLGGDSIVSIQLVARARRLGLAISPKDVFELKTVAALAAAVAEAAPEPSAGPDAGTGPLPATPIMRWLEDRGGPVDAFHQSVLVRTPPELGERELAIALQTLLDHHDALRMRLDRQGRGGRWAYEIPERGSVQARTLIRRADIAGLTGDALLAAVRSQAREAWKRLDPEAGVMVQAVWFDAGPQETGRLLIAAHHLVVDGVSWQILLPDLRTAWESAAVGKDPEPEPVGTSLKSWAELLERRAAAPADGEAARWAEALRLPAPALAAQPLNPRTDTAVGARKFTQALPADRTERLLTQVPEVLNASVHEALLTALALAADTWRRRRGHAPGDGVLIDVEGHGRQDIAEGVDLSRTVGWFTTIHPVRLDPGVSDWQELWQAGPEAGKALRTVKEQVRAVPDGGIGYGLLRHLNPETGARLAGLARAPMLFNYLGREASSTDVWGPAPETEAVRAEGADLPLSHLLEINAVVRDHVDGPQLVAEWTWPARVLSVADVRELAEDWFRALRVLTDHAEQPGTGGYAPSDLALVDLSQDEIDGLEAEWRTL</sequence>
<organism evidence="8 9">
    <name type="scientific">Streptomyces sindenensis</name>
    <dbReference type="NCBI Taxonomy" id="67363"/>
    <lineage>
        <taxon>Bacteria</taxon>
        <taxon>Bacillati</taxon>
        <taxon>Actinomycetota</taxon>
        <taxon>Actinomycetes</taxon>
        <taxon>Kitasatosporales</taxon>
        <taxon>Streptomycetaceae</taxon>
        <taxon>Streptomyces</taxon>
    </lineage>
</organism>
<dbReference type="InterPro" id="IPR001242">
    <property type="entry name" value="Condensation_dom"/>
</dbReference>
<evidence type="ECO:0000259" key="7">
    <source>
        <dbReference type="PROSITE" id="PS50075"/>
    </source>
</evidence>
<dbReference type="SUPFAM" id="SSF56801">
    <property type="entry name" value="Acetyl-CoA synthetase-like"/>
    <property type="match status" value="1"/>
</dbReference>
<evidence type="ECO:0000256" key="5">
    <source>
        <dbReference type="ARBA" id="ARBA00023194"/>
    </source>
</evidence>
<dbReference type="CDD" id="cd05930">
    <property type="entry name" value="A_NRPS"/>
    <property type="match status" value="1"/>
</dbReference>
<dbReference type="InterPro" id="IPR006162">
    <property type="entry name" value="Ppantetheine_attach_site"/>
</dbReference>
<dbReference type="InterPro" id="IPR000873">
    <property type="entry name" value="AMP-dep_synth/lig_dom"/>
</dbReference>
<dbReference type="CDD" id="cd19540">
    <property type="entry name" value="LCL_NRPS-like"/>
    <property type="match status" value="1"/>
</dbReference>
<feature type="domain" description="Carrier" evidence="7">
    <location>
        <begin position="1519"/>
        <end position="1593"/>
    </location>
</feature>
<evidence type="ECO:0000256" key="6">
    <source>
        <dbReference type="SAM" id="MobiDB-lite"/>
    </source>
</evidence>
<dbReference type="Gene3D" id="1.10.1200.10">
    <property type="entry name" value="ACP-like"/>
    <property type="match status" value="2"/>
</dbReference>
<dbReference type="Pfam" id="PF00501">
    <property type="entry name" value="AMP-binding"/>
    <property type="match status" value="1"/>
</dbReference>
<dbReference type="PANTHER" id="PTHR45527:SF1">
    <property type="entry name" value="FATTY ACID SYNTHASE"/>
    <property type="match status" value="1"/>
</dbReference>
<dbReference type="EMBL" id="JBHXOF010000016">
    <property type="protein sequence ID" value="MFD4215859.1"/>
    <property type="molecule type" value="Genomic_DNA"/>
</dbReference>
<dbReference type="PROSITE" id="PS50075">
    <property type="entry name" value="CARRIER"/>
    <property type="match status" value="2"/>
</dbReference>
<dbReference type="InterPro" id="IPR036736">
    <property type="entry name" value="ACP-like_sf"/>
</dbReference>
<reference evidence="8 9" key="1">
    <citation type="submission" date="2024-09" db="EMBL/GenBank/DDBJ databases">
        <title>The Natural Products Discovery Center: Release of the First 8490 Sequenced Strains for Exploring Actinobacteria Biosynthetic Diversity.</title>
        <authorList>
            <person name="Kalkreuter E."/>
            <person name="Kautsar S.A."/>
            <person name="Yang D."/>
            <person name="Bader C.D."/>
            <person name="Teijaro C.N."/>
            <person name="Fluegel L."/>
            <person name="Davis C.M."/>
            <person name="Simpson J.R."/>
            <person name="Lauterbach L."/>
            <person name="Steele A.D."/>
            <person name="Gui C."/>
            <person name="Meng S."/>
            <person name="Li G."/>
            <person name="Viehrig K."/>
            <person name="Ye F."/>
            <person name="Su P."/>
            <person name="Kiefer A.F."/>
            <person name="Nichols A."/>
            <person name="Cepeda A.J."/>
            <person name="Yan W."/>
            <person name="Fan B."/>
            <person name="Jiang Y."/>
            <person name="Adhikari A."/>
            <person name="Zheng C.-J."/>
            <person name="Schuster L."/>
            <person name="Cowan T.M."/>
            <person name="Smanski M.J."/>
            <person name="Chevrette M.G."/>
            <person name="De Carvalho L.P.S."/>
            <person name="Shen B."/>
        </authorList>
    </citation>
    <scope>NUCLEOTIDE SEQUENCE [LARGE SCALE GENOMIC DNA]</scope>
    <source>
        <strain evidence="8 9">NPDC058546</strain>
    </source>
</reference>
<keyword evidence="3" id="KW-0597">Phosphoprotein</keyword>
<evidence type="ECO:0000256" key="3">
    <source>
        <dbReference type="ARBA" id="ARBA00022553"/>
    </source>
</evidence>
<dbReference type="Pfam" id="PF13193">
    <property type="entry name" value="AMP-binding_C"/>
    <property type="match status" value="1"/>
</dbReference>
<dbReference type="Proteomes" id="UP001598251">
    <property type="component" value="Unassembled WGS sequence"/>
</dbReference>
<dbReference type="InterPro" id="IPR023213">
    <property type="entry name" value="CAT-like_dom_sf"/>
</dbReference>
<feature type="compositionally biased region" description="Low complexity" evidence="6">
    <location>
        <begin position="447"/>
        <end position="464"/>
    </location>
</feature>
<dbReference type="Pfam" id="PF00550">
    <property type="entry name" value="PP-binding"/>
    <property type="match status" value="2"/>
</dbReference>
<dbReference type="Gene3D" id="2.30.38.10">
    <property type="entry name" value="Luciferase, Domain 3"/>
    <property type="match status" value="1"/>
</dbReference>
<proteinExistence type="predicted"/>
<dbReference type="Pfam" id="PF00668">
    <property type="entry name" value="Condensation"/>
    <property type="match status" value="3"/>
</dbReference>
<dbReference type="InterPro" id="IPR025110">
    <property type="entry name" value="AMP-bd_C"/>
</dbReference>
<feature type="domain" description="Carrier" evidence="7">
    <location>
        <begin position="467"/>
        <end position="542"/>
    </location>
</feature>
<dbReference type="NCBIfam" id="TIGR01733">
    <property type="entry name" value="AA-adenyl-dom"/>
    <property type="match status" value="1"/>
</dbReference>
<keyword evidence="4" id="KW-0677">Repeat</keyword>
<dbReference type="InterPro" id="IPR010060">
    <property type="entry name" value="NRPS_synth"/>
</dbReference>
<dbReference type="Gene3D" id="3.30.559.30">
    <property type="entry name" value="Nonribosomal peptide synthetase, condensation domain"/>
    <property type="match status" value="3"/>
</dbReference>
<keyword evidence="5" id="KW-0045">Antibiotic biosynthesis</keyword>
<dbReference type="InterPro" id="IPR020806">
    <property type="entry name" value="PKS_PP-bd"/>
</dbReference>
<comment type="caution">
    <text evidence="8">The sequence shown here is derived from an EMBL/GenBank/DDBJ whole genome shotgun (WGS) entry which is preliminary data.</text>
</comment>
<evidence type="ECO:0000256" key="4">
    <source>
        <dbReference type="ARBA" id="ARBA00022737"/>
    </source>
</evidence>
<dbReference type="SMART" id="SM00823">
    <property type="entry name" value="PKS_PP"/>
    <property type="match status" value="2"/>
</dbReference>
<dbReference type="PROSITE" id="PS00455">
    <property type="entry name" value="AMP_BINDING"/>
    <property type="match status" value="1"/>
</dbReference>